<name>V7CW98_PHAVU</name>
<evidence type="ECO:0000256" key="1">
    <source>
        <dbReference type="SAM" id="MobiDB-lite"/>
    </source>
</evidence>
<accession>V7CW98</accession>
<sequence>MCEKILVKMEEEEDEEEKAATQEVEEKAITQEEQAEDCDIDDEEDSQDQDYDDNKEDSDLDDDENRDGMEDESEENSVGPVGYTSQSYRKDCCRDTASSFFPQTENPLKDDEFDPETCSFSLRITFLKQNTTEVDPTNCIFQEYPLKIFPLVFLKRLPLNVANTASVRLVNRFDVGTNVVQRQWRFCY</sequence>
<protein>
    <submittedName>
        <fullName evidence="2">Uncharacterized protein</fullName>
    </submittedName>
</protein>
<feature type="compositionally biased region" description="Acidic residues" evidence="1">
    <location>
        <begin position="33"/>
        <end position="75"/>
    </location>
</feature>
<dbReference type="EMBL" id="CM002288">
    <property type="protein sequence ID" value="ESW33633.1"/>
    <property type="molecule type" value="Genomic_DNA"/>
</dbReference>
<dbReference type="AlphaFoldDB" id="V7CW98"/>
<organism evidence="2 3">
    <name type="scientific">Phaseolus vulgaris</name>
    <name type="common">Kidney bean</name>
    <name type="synonym">French bean</name>
    <dbReference type="NCBI Taxonomy" id="3885"/>
    <lineage>
        <taxon>Eukaryota</taxon>
        <taxon>Viridiplantae</taxon>
        <taxon>Streptophyta</taxon>
        <taxon>Embryophyta</taxon>
        <taxon>Tracheophyta</taxon>
        <taxon>Spermatophyta</taxon>
        <taxon>Magnoliopsida</taxon>
        <taxon>eudicotyledons</taxon>
        <taxon>Gunneridae</taxon>
        <taxon>Pentapetalae</taxon>
        <taxon>rosids</taxon>
        <taxon>fabids</taxon>
        <taxon>Fabales</taxon>
        <taxon>Fabaceae</taxon>
        <taxon>Papilionoideae</taxon>
        <taxon>50 kb inversion clade</taxon>
        <taxon>NPAAA clade</taxon>
        <taxon>indigoferoid/millettioid clade</taxon>
        <taxon>Phaseoleae</taxon>
        <taxon>Phaseolus</taxon>
    </lineage>
</organism>
<evidence type="ECO:0000313" key="3">
    <source>
        <dbReference type="Proteomes" id="UP000000226"/>
    </source>
</evidence>
<dbReference type="Gramene" id="ESW33633">
    <property type="protein sequence ID" value="ESW33633"/>
    <property type="gene ID" value="PHAVU_001G086000g"/>
</dbReference>
<keyword evidence="3" id="KW-1185">Reference proteome</keyword>
<dbReference type="Proteomes" id="UP000000226">
    <property type="component" value="Chromosome 1"/>
</dbReference>
<feature type="compositionally biased region" description="Basic and acidic residues" evidence="1">
    <location>
        <begin position="18"/>
        <end position="30"/>
    </location>
</feature>
<feature type="region of interest" description="Disordered" evidence="1">
    <location>
        <begin position="1"/>
        <end position="86"/>
    </location>
</feature>
<reference evidence="3" key="1">
    <citation type="journal article" date="2014" name="Nat. Genet.">
        <title>A reference genome for common bean and genome-wide analysis of dual domestications.</title>
        <authorList>
            <person name="Schmutz J."/>
            <person name="McClean P.E."/>
            <person name="Mamidi S."/>
            <person name="Wu G.A."/>
            <person name="Cannon S.B."/>
            <person name="Grimwood J."/>
            <person name="Jenkins J."/>
            <person name="Shu S."/>
            <person name="Song Q."/>
            <person name="Chavarro C."/>
            <person name="Torres-Torres M."/>
            <person name="Geffroy V."/>
            <person name="Moghaddam S.M."/>
            <person name="Gao D."/>
            <person name="Abernathy B."/>
            <person name="Barry K."/>
            <person name="Blair M."/>
            <person name="Brick M.A."/>
            <person name="Chovatia M."/>
            <person name="Gepts P."/>
            <person name="Goodstein D.M."/>
            <person name="Gonzales M."/>
            <person name="Hellsten U."/>
            <person name="Hyten D.L."/>
            <person name="Jia G."/>
            <person name="Kelly J.D."/>
            <person name="Kudrna D."/>
            <person name="Lee R."/>
            <person name="Richard M.M."/>
            <person name="Miklas P.N."/>
            <person name="Osorno J.M."/>
            <person name="Rodrigues J."/>
            <person name="Thareau V."/>
            <person name="Urrea C.A."/>
            <person name="Wang M."/>
            <person name="Yu Y."/>
            <person name="Zhang M."/>
            <person name="Wing R.A."/>
            <person name="Cregan P.B."/>
            <person name="Rokhsar D.S."/>
            <person name="Jackson S.A."/>
        </authorList>
    </citation>
    <scope>NUCLEOTIDE SEQUENCE [LARGE SCALE GENOMIC DNA]</scope>
    <source>
        <strain evidence="3">cv. G19833</strain>
    </source>
</reference>
<dbReference type="STRING" id="3885.V7CW98"/>
<gene>
    <name evidence="2" type="ORF">PHAVU_001G086000g</name>
</gene>
<proteinExistence type="predicted"/>
<evidence type="ECO:0000313" key="2">
    <source>
        <dbReference type="EMBL" id="ESW33633.1"/>
    </source>
</evidence>